<dbReference type="AlphaFoldDB" id="A0A812QHN1"/>
<feature type="region of interest" description="Disordered" evidence="1">
    <location>
        <begin position="368"/>
        <end position="408"/>
    </location>
</feature>
<reference evidence="2" key="1">
    <citation type="submission" date="2021-02" db="EMBL/GenBank/DDBJ databases">
        <authorList>
            <person name="Dougan E. K."/>
            <person name="Rhodes N."/>
            <person name="Thang M."/>
            <person name="Chan C."/>
        </authorList>
    </citation>
    <scope>NUCLEOTIDE SEQUENCE</scope>
</reference>
<sequence>MDGQGGDKQTDAGGSVSQVEIQIKELFSGDSLGVRLGSDCLVVNGLDVPEAEKLGWQIGDEIVAVNGRSVQCREAAGNSENSKAPRAAGESEGALRQELEAAAREARPLRRRVILEALRADASMVQEEFRVPGRSSPLSLLGHAWSHSRELKEELDMTVVMSLLRAKADPNRPPSSDLSDLSVPVGTLMLCDELEWAHASRRPLEDVFIASLTAAGADWANICSCRTLDSGIVGPSPWILALRAPWEQRAQELRTLLGLRAQVDWHYELHGATASGLGHQVLTGDAPACGLLLELGACPDSRVQTAGSAAKLLDVAINLQDKEAAASIVDVLLKHKAFPHIEVHIDTMPVPFPDAVKKLAASHASFQQVKKTHLDSDDEEQDQESSEEDNEDEQEEGEESEGGDLGEVTLHEDDRVVVRCAANLREDQQVFRVLQVSDATATVKALEGCERFECPLGDLIRLAPPIMDDSGYSSDADYAYWDLRRGKQPPNLEAVGRPMVIVSRRSAQAIEVPKGSHLLAKLPAVLEGSQYTLLLEFRLKPFHGVLALLHTAKELGMAELAIQASEGTEELPSRPILQNPRGETLLSASLAWNQWVSLVVTRSPKGSAQVFLNGTVVKVEGKQEAPQ</sequence>
<evidence type="ECO:0000256" key="1">
    <source>
        <dbReference type="SAM" id="MobiDB-lite"/>
    </source>
</evidence>
<accession>A0A812QHN1</accession>
<dbReference type="EMBL" id="CAJNDS010002236">
    <property type="protein sequence ID" value="CAE7387811.1"/>
    <property type="molecule type" value="Genomic_DNA"/>
</dbReference>
<proteinExistence type="predicted"/>
<organism evidence="2 3">
    <name type="scientific">Symbiodinium natans</name>
    <dbReference type="NCBI Taxonomy" id="878477"/>
    <lineage>
        <taxon>Eukaryota</taxon>
        <taxon>Sar</taxon>
        <taxon>Alveolata</taxon>
        <taxon>Dinophyceae</taxon>
        <taxon>Suessiales</taxon>
        <taxon>Symbiodiniaceae</taxon>
        <taxon>Symbiodinium</taxon>
    </lineage>
</organism>
<feature type="compositionally biased region" description="Acidic residues" evidence="1">
    <location>
        <begin position="376"/>
        <end position="404"/>
    </location>
</feature>
<protein>
    <submittedName>
        <fullName evidence="2">Kif3a protein</fullName>
    </submittedName>
</protein>
<name>A0A812QHN1_9DINO</name>
<evidence type="ECO:0000313" key="2">
    <source>
        <dbReference type="EMBL" id="CAE7387811.1"/>
    </source>
</evidence>
<comment type="caution">
    <text evidence="2">The sequence shown here is derived from an EMBL/GenBank/DDBJ whole genome shotgun (WGS) entry which is preliminary data.</text>
</comment>
<feature type="region of interest" description="Disordered" evidence="1">
    <location>
        <begin position="75"/>
        <end position="95"/>
    </location>
</feature>
<dbReference type="Proteomes" id="UP000604046">
    <property type="component" value="Unassembled WGS sequence"/>
</dbReference>
<keyword evidence="3" id="KW-1185">Reference proteome</keyword>
<evidence type="ECO:0000313" key="3">
    <source>
        <dbReference type="Proteomes" id="UP000604046"/>
    </source>
</evidence>
<gene>
    <name evidence="2" type="primary">Kif3a</name>
    <name evidence="2" type="ORF">SNAT2548_LOCUS21149</name>
</gene>
<dbReference type="OrthoDB" id="10588643at2759"/>